<dbReference type="PROSITE" id="PS51352">
    <property type="entry name" value="THIOREDOXIN_2"/>
    <property type="match status" value="1"/>
</dbReference>
<keyword evidence="4" id="KW-1015">Disulfide bond</keyword>
<proteinExistence type="predicted"/>
<dbReference type="EMBL" id="WWBZ02000011">
    <property type="protein sequence ID" value="KAF4311144.1"/>
    <property type="molecule type" value="Genomic_DNA"/>
</dbReference>
<dbReference type="InterPro" id="IPR041269">
    <property type="entry name" value="QSOX_Trx1"/>
</dbReference>
<keyword evidence="11" id="KW-1185">Reference proteome</keyword>
<keyword evidence="5" id="KW-0413">Isomerase</keyword>
<evidence type="ECO:0000313" key="11">
    <source>
        <dbReference type="Proteomes" id="UP000572817"/>
    </source>
</evidence>
<dbReference type="PANTHER" id="PTHR45815:SF3">
    <property type="entry name" value="PROTEIN DISULFIDE-ISOMERASE A6"/>
    <property type="match status" value="1"/>
</dbReference>
<comment type="subcellular location">
    <subcellularLocation>
        <location evidence="2">Endoplasmic reticulum lumen</location>
    </subcellularLocation>
</comment>
<dbReference type="Pfam" id="PF18108">
    <property type="entry name" value="QSOX_Trx1"/>
    <property type="match status" value="1"/>
</dbReference>
<dbReference type="EC" id="5.3.4.1" evidence="3"/>
<keyword evidence="8" id="KW-0732">Signal</keyword>
<dbReference type="SUPFAM" id="SSF52833">
    <property type="entry name" value="Thioredoxin-like"/>
    <property type="match status" value="2"/>
</dbReference>
<organism evidence="10 11">
    <name type="scientific">Botryosphaeria dothidea</name>
    <dbReference type="NCBI Taxonomy" id="55169"/>
    <lineage>
        <taxon>Eukaryota</taxon>
        <taxon>Fungi</taxon>
        <taxon>Dikarya</taxon>
        <taxon>Ascomycota</taxon>
        <taxon>Pezizomycotina</taxon>
        <taxon>Dothideomycetes</taxon>
        <taxon>Dothideomycetes incertae sedis</taxon>
        <taxon>Botryosphaeriales</taxon>
        <taxon>Botryosphaeriaceae</taxon>
        <taxon>Botryosphaeria</taxon>
    </lineage>
</organism>
<comment type="catalytic activity">
    <reaction evidence="1">
        <text>Catalyzes the rearrangement of -S-S- bonds in proteins.</text>
        <dbReference type="EC" id="5.3.4.1"/>
    </reaction>
</comment>
<dbReference type="Proteomes" id="UP000572817">
    <property type="component" value="Unassembled WGS sequence"/>
</dbReference>
<dbReference type="GO" id="GO:0003756">
    <property type="term" value="F:protein disulfide isomerase activity"/>
    <property type="evidence" value="ECO:0007669"/>
    <property type="project" value="UniProtKB-EC"/>
</dbReference>
<protein>
    <recommendedName>
        <fullName evidence="3">protein disulfide-isomerase</fullName>
        <ecNumber evidence="3">5.3.4.1</ecNumber>
    </recommendedName>
</protein>
<dbReference type="PRINTS" id="PR00421">
    <property type="entry name" value="THIOREDOXIN"/>
</dbReference>
<dbReference type="AlphaFoldDB" id="A0A8H4J1Q6"/>
<evidence type="ECO:0000259" key="9">
    <source>
        <dbReference type="PROSITE" id="PS51352"/>
    </source>
</evidence>
<dbReference type="OrthoDB" id="10264505at2759"/>
<dbReference type="GO" id="GO:0015035">
    <property type="term" value="F:protein-disulfide reductase activity"/>
    <property type="evidence" value="ECO:0007669"/>
    <property type="project" value="TreeGrafter"/>
</dbReference>
<feature type="region of interest" description="Disordered" evidence="7">
    <location>
        <begin position="243"/>
        <end position="301"/>
    </location>
</feature>
<dbReference type="Gene3D" id="3.40.30.10">
    <property type="entry name" value="Glutaredoxin"/>
    <property type="match status" value="2"/>
</dbReference>
<feature type="domain" description="Thioredoxin" evidence="9">
    <location>
        <begin position="5"/>
        <end position="143"/>
    </location>
</feature>
<feature type="compositionally biased region" description="Basic and acidic residues" evidence="7">
    <location>
        <begin position="266"/>
        <end position="291"/>
    </location>
</feature>
<dbReference type="GO" id="GO:0005788">
    <property type="term" value="C:endoplasmic reticulum lumen"/>
    <property type="evidence" value="ECO:0007669"/>
    <property type="project" value="UniProtKB-SubCell"/>
</dbReference>
<evidence type="ECO:0000256" key="7">
    <source>
        <dbReference type="SAM" id="MobiDB-lite"/>
    </source>
</evidence>
<dbReference type="Pfam" id="PF24541">
    <property type="entry name" value="Thioredox_PDIA6_C"/>
    <property type="match status" value="1"/>
</dbReference>
<dbReference type="InterPro" id="IPR036249">
    <property type="entry name" value="Thioredoxin-like_sf"/>
</dbReference>
<evidence type="ECO:0000256" key="6">
    <source>
        <dbReference type="ARBA" id="ARBA00023284"/>
    </source>
</evidence>
<dbReference type="GO" id="GO:0034976">
    <property type="term" value="P:response to endoplasmic reticulum stress"/>
    <property type="evidence" value="ECO:0007669"/>
    <property type="project" value="TreeGrafter"/>
</dbReference>
<evidence type="ECO:0000313" key="10">
    <source>
        <dbReference type="EMBL" id="KAF4311144.1"/>
    </source>
</evidence>
<dbReference type="PROSITE" id="PS00194">
    <property type="entry name" value="THIOREDOXIN_1"/>
    <property type="match status" value="1"/>
</dbReference>
<accession>A0A8H4J1Q6</accession>
<dbReference type="PANTHER" id="PTHR45815">
    <property type="entry name" value="PROTEIN DISULFIDE-ISOMERASE A6"/>
    <property type="match status" value="1"/>
</dbReference>
<evidence type="ECO:0000256" key="2">
    <source>
        <dbReference type="ARBA" id="ARBA00004319"/>
    </source>
</evidence>
<sequence>MVSHKALAAAAVAFFLSPPALAAMYPKNSPVLQVGAKDYDKLIAKSNHTSIVEFYAPWCGHCQNLKPAYEKVAKNLAGLAKVAAVDCDDESNKPLCGQMGVQGFPTLKIVRPGKKPGRPVVEDYKGARSAKAIVDAVVEKIPNHVKRVTDKELDDFLNESNDTAKAILFTDKGTTSALLRALAIDFLGNIQVAQIRNKEKKAVQLFGVDEFPTVVLLPGGDKEGIVYSGELKKEPLIEFFSQVAAPNPDPAPGNGKAKADKKGKKDTKNKADKKDKTDTKEKADTAEKAASDPDAPIDITDSPPLLQMLVTEPELQKECLSTKSHNCILAFLPSKTDAKEPLPEHAQTALASLTEVVKKHTKGGHRLFPVFTVPLNNDGSAKLRKELSLKEEDIELIVTNAKKGWWKHYSGSDFSLKGVEDWIDSVKMGEGKKEKFPDGIIVEAKEEEVKDDTEQQPVKIEVEEIVEEKAAPEHGEL</sequence>
<evidence type="ECO:0000256" key="8">
    <source>
        <dbReference type="SAM" id="SignalP"/>
    </source>
</evidence>
<dbReference type="Pfam" id="PF00085">
    <property type="entry name" value="Thioredoxin"/>
    <property type="match status" value="1"/>
</dbReference>
<dbReference type="CDD" id="cd03002">
    <property type="entry name" value="PDI_a_MPD1_like"/>
    <property type="match status" value="1"/>
</dbReference>
<name>A0A8H4J1Q6_9PEZI</name>
<dbReference type="InterPro" id="IPR057305">
    <property type="entry name" value="Thioredox_PDIA6_C"/>
</dbReference>
<gene>
    <name evidence="10" type="ORF">GTA08_BOTSDO13284</name>
</gene>
<feature type="chain" id="PRO_5034948541" description="protein disulfide-isomerase" evidence="8">
    <location>
        <begin position="23"/>
        <end position="477"/>
    </location>
</feature>
<comment type="caution">
    <text evidence="10">The sequence shown here is derived from an EMBL/GenBank/DDBJ whole genome shotgun (WGS) entry which is preliminary data.</text>
</comment>
<keyword evidence="6" id="KW-0676">Redox-active center</keyword>
<reference evidence="10" key="1">
    <citation type="submission" date="2020-04" db="EMBL/GenBank/DDBJ databases">
        <title>Genome Assembly and Annotation of Botryosphaeria dothidea sdau 11-99, a Latent Pathogen of Apple Fruit Ring Rot in China.</title>
        <authorList>
            <person name="Yu C."/>
            <person name="Diao Y."/>
            <person name="Lu Q."/>
            <person name="Zhao J."/>
            <person name="Cui S."/>
            <person name="Peng C."/>
            <person name="He B."/>
            <person name="Liu H."/>
        </authorList>
    </citation>
    <scope>NUCLEOTIDE SEQUENCE [LARGE SCALE GENOMIC DNA]</scope>
    <source>
        <strain evidence="10">Sdau11-99</strain>
    </source>
</reference>
<dbReference type="InterPro" id="IPR017937">
    <property type="entry name" value="Thioredoxin_CS"/>
</dbReference>
<evidence type="ECO:0000256" key="3">
    <source>
        <dbReference type="ARBA" id="ARBA00012723"/>
    </source>
</evidence>
<feature type="signal peptide" evidence="8">
    <location>
        <begin position="1"/>
        <end position="22"/>
    </location>
</feature>
<dbReference type="InterPro" id="IPR013766">
    <property type="entry name" value="Thioredoxin_domain"/>
</dbReference>
<evidence type="ECO:0000256" key="4">
    <source>
        <dbReference type="ARBA" id="ARBA00023157"/>
    </source>
</evidence>
<evidence type="ECO:0000256" key="1">
    <source>
        <dbReference type="ARBA" id="ARBA00001182"/>
    </source>
</evidence>
<evidence type="ECO:0000256" key="5">
    <source>
        <dbReference type="ARBA" id="ARBA00023235"/>
    </source>
</evidence>